<evidence type="ECO:0000313" key="1">
    <source>
        <dbReference type="EMBL" id="AHG41103.1"/>
    </source>
</evidence>
<proteinExistence type="predicted"/>
<dbReference type="EMBL" id="CP007014">
    <property type="protein sequence ID" value="AHG41103.1"/>
    <property type="molecule type" value="Genomic_DNA"/>
</dbReference>
<dbReference type="KEGG" id="psyr:N018_13135"/>
<organism evidence="1 2">
    <name type="scientific">Pseudomonas syringae CC1557</name>
    <dbReference type="NCBI Taxonomy" id="1357279"/>
    <lineage>
        <taxon>Bacteria</taxon>
        <taxon>Pseudomonadati</taxon>
        <taxon>Pseudomonadota</taxon>
        <taxon>Gammaproteobacteria</taxon>
        <taxon>Pseudomonadales</taxon>
        <taxon>Pseudomonadaceae</taxon>
        <taxon>Pseudomonas</taxon>
        <taxon>Pseudomonas syringae</taxon>
    </lineage>
</organism>
<dbReference type="AlphaFoldDB" id="W0MVP1"/>
<dbReference type="eggNOG" id="COG2944">
    <property type="taxonomic scope" value="Bacteria"/>
</dbReference>
<dbReference type="RefSeq" id="WP_025389851.1">
    <property type="nucleotide sequence ID" value="NZ_CP007014.1"/>
</dbReference>
<sequence length="122" mass="13615">MQEETHLLRQINPSFIQDGKITSQAFSPTPKDELKLSCYDGDLIEAPAAYVHFVEGLGLKSTGVLSVTMDECSNNGLQVRPDPEPFPEHAIIDFSGYSPNDVRRKAKLLRAVAEQRGWLFKP</sequence>
<evidence type="ECO:0000313" key="2">
    <source>
        <dbReference type="Proteomes" id="UP000019089"/>
    </source>
</evidence>
<name>W0MVP1_PSESX</name>
<reference evidence="1 2" key="1">
    <citation type="submission" date="2013-12" db="EMBL/GenBank/DDBJ databases">
        <title>Interactions Between Genome Architecture and Virulence Genes in Pseudomonas syringae, strain CC1557 as a model.</title>
        <authorList>
            <person name="Baltrus D."/>
            <person name="Hockett K."/>
            <person name="Karlsrud E."/>
            <person name="Dougherty K."/>
            <person name="Nishimura M."/>
        </authorList>
    </citation>
    <scope>NUCLEOTIDE SEQUENCE [LARGE SCALE GENOMIC DNA]</scope>
    <source>
        <strain evidence="1 2">CC1557</strain>
    </source>
</reference>
<gene>
    <name evidence="1" type="ORF">N018_13135</name>
</gene>
<dbReference type="HOGENOM" id="CLU_157088_0_0_6"/>
<protein>
    <submittedName>
        <fullName evidence="1">Uncharacterized protein</fullName>
    </submittedName>
</protein>
<dbReference type="STRING" id="1357279.N018_13135"/>
<accession>W0MVP1</accession>
<dbReference type="Proteomes" id="UP000019089">
    <property type="component" value="Chromosome"/>
</dbReference>